<dbReference type="SUPFAM" id="SSF54593">
    <property type="entry name" value="Glyoxalase/Bleomycin resistance protein/Dihydroxybiphenyl dioxygenase"/>
    <property type="match status" value="1"/>
</dbReference>
<dbReference type="PROSITE" id="PS51819">
    <property type="entry name" value="VOC"/>
    <property type="match status" value="1"/>
</dbReference>
<organism evidence="3 4">
    <name type="scientific">Nocardioides aurantiacus</name>
    <dbReference type="NCBI Taxonomy" id="86796"/>
    <lineage>
        <taxon>Bacteria</taxon>
        <taxon>Bacillati</taxon>
        <taxon>Actinomycetota</taxon>
        <taxon>Actinomycetes</taxon>
        <taxon>Propionibacteriales</taxon>
        <taxon>Nocardioidaceae</taxon>
        <taxon>Nocardioides</taxon>
    </lineage>
</organism>
<dbReference type="InterPro" id="IPR041581">
    <property type="entry name" value="Glyoxalase_6"/>
</dbReference>
<dbReference type="InterPro" id="IPR029068">
    <property type="entry name" value="Glyas_Bleomycin-R_OHBP_Dase"/>
</dbReference>
<dbReference type="Gene3D" id="3.30.720.120">
    <property type="match status" value="1"/>
</dbReference>
<dbReference type="Gene3D" id="3.30.720.110">
    <property type="match status" value="1"/>
</dbReference>
<reference evidence="3 4" key="1">
    <citation type="submission" date="2018-11" db="EMBL/GenBank/DDBJ databases">
        <title>Sequencing the genomes of 1000 actinobacteria strains.</title>
        <authorList>
            <person name="Klenk H.-P."/>
        </authorList>
    </citation>
    <scope>NUCLEOTIDE SEQUENCE [LARGE SCALE GENOMIC DNA]</scope>
    <source>
        <strain evidence="3 4">DSM 12652</strain>
    </source>
</reference>
<dbReference type="OrthoDB" id="9809391at2"/>
<accession>A0A3N2CY88</accession>
<gene>
    <name evidence="3" type="ORF">EDD33_3326</name>
</gene>
<dbReference type="RefSeq" id="WP_148077118.1">
    <property type="nucleotide sequence ID" value="NZ_RKHO01000001.1"/>
</dbReference>
<protein>
    <submittedName>
        <fullName evidence="3">Putative glyoxalase superfamily protein PhnB</fullName>
    </submittedName>
</protein>
<feature type="region of interest" description="Disordered" evidence="1">
    <location>
        <begin position="101"/>
        <end position="138"/>
    </location>
</feature>
<evidence type="ECO:0000256" key="1">
    <source>
        <dbReference type="SAM" id="MobiDB-lite"/>
    </source>
</evidence>
<evidence type="ECO:0000313" key="3">
    <source>
        <dbReference type="EMBL" id="ROR92436.1"/>
    </source>
</evidence>
<name>A0A3N2CY88_9ACTN</name>
<dbReference type="EMBL" id="RKHO01000001">
    <property type="protein sequence ID" value="ROR92436.1"/>
    <property type="molecule type" value="Genomic_DNA"/>
</dbReference>
<proteinExistence type="predicted"/>
<evidence type="ECO:0000259" key="2">
    <source>
        <dbReference type="PROSITE" id="PS51819"/>
    </source>
</evidence>
<dbReference type="Proteomes" id="UP000281738">
    <property type="component" value="Unassembled WGS sequence"/>
</dbReference>
<sequence length="138" mass="14559">MTEPASTPPPTVWPAFNARDPRAMIDFLVAIGFEATAVYGDEHEVAHAQLDWPEGGGVMFGSVKDHGLSRPPGGAGLYVVTADPRAVHDRAVAAGARITRAPENPDYAGPDGWEFSLEDPEGNAWSFGSYPGEPRAGG</sequence>
<evidence type="ECO:0000313" key="4">
    <source>
        <dbReference type="Proteomes" id="UP000281738"/>
    </source>
</evidence>
<dbReference type="Pfam" id="PF18029">
    <property type="entry name" value="Glyoxalase_6"/>
    <property type="match status" value="1"/>
</dbReference>
<keyword evidence="4" id="KW-1185">Reference proteome</keyword>
<dbReference type="AlphaFoldDB" id="A0A3N2CY88"/>
<comment type="caution">
    <text evidence="3">The sequence shown here is derived from an EMBL/GenBank/DDBJ whole genome shotgun (WGS) entry which is preliminary data.</text>
</comment>
<feature type="domain" description="VOC" evidence="2">
    <location>
        <begin position="10"/>
        <end position="130"/>
    </location>
</feature>
<dbReference type="InterPro" id="IPR037523">
    <property type="entry name" value="VOC_core"/>
</dbReference>